<comment type="caution">
    <text evidence="1">The sequence shown here is derived from an EMBL/GenBank/DDBJ whole genome shotgun (WGS) entry which is preliminary data.</text>
</comment>
<evidence type="ECO:0000313" key="1">
    <source>
        <dbReference type="EMBL" id="OWZ00730.1"/>
    </source>
</evidence>
<reference evidence="2" key="1">
    <citation type="submission" date="2017-03" db="EMBL/GenBank/DDBJ databases">
        <title>Phytopthora megakarya and P. palmivora, two closely related causual agents of cacao black pod achieved similar genome size and gene model numbers by different mechanisms.</title>
        <authorList>
            <person name="Ali S."/>
            <person name="Shao J."/>
            <person name="Larry D.J."/>
            <person name="Kronmiller B."/>
            <person name="Shen D."/>
            <person name="Strem M.D."/>
            <person name="Melnick R.L."/>
            <person name="Guiltinan M.J."/>
            <person name="Tyler B.M."/>
            <person name="Meinhardt L.W."/>
            <person name="Bailey B.A."/>
        </authorList>
    </citation>
    <scope>NUCLEOTIDE SEQUENCE [LARGE SCALE GENOMIC DNA]</scope>
    <source>
        <strain evidence="2">zdho120</strain>
    </source>
</reference>
<evidence type="ECO:0000313" key="2">
    <source>
        <dbReference type="Proteomes" id="UP000198211"/>
    </source>
</evidence>
<dbReference type="EMBL" id="NBNE01007380">
    <property type="protein sequence ID" value="OWZ00730.1"/>
    <property type="molecule type" value="Genomic_DNA"/>
</dbReference>
<accession>A0A225V8I1</accession>
<sequence>MMIRLTSVMVIKLTKMNVIATVVQETRCKCTTSSSARPSTSWPRSSGLMWTRRTLVPSSRSLSSVVI</sequence>
<feature type="non-terminal residue" evidence="1">
    <location>
        <position position="1"/>
    </location>
</feature>
<gene>
    <name evidence="1" type="ORF">PHMEG_00028021</name>
</gene>
<keyword evidence="2" id="KW-1185">Reference proteome</keyword>
<proteinExistence type="predicted"/>
<name>A0A225V8I1_9STRA</name>
<organism evidence="1 2">
    <name type="scientific">Phytophthora megakarya</name>
    <dbReference type="NCBI Taxonomy" id="4795"/>
    <lineage>
        <taxon>Eukaryota</taxon>
        <taxon>Sar</taxon>
        <taxon>Stramenopiles</taxon>
        <taxon>Oomycota</taxon>
        <taxon>Peronosporomycetes</taxon>
        <taxon>Peronosporales</taxon>
        <taxon>Peronosporaceae</taxon>
        <taxon>Phytophthora</taxon>
    </lineage>
</organism>
<dbReference type="Proteomes" id="UP000198211">
    <property type="component" value="Unassembled WGS sequence"/>
</dbReference>
<dbReference type="AlphaFoldDB" id="A0A225V8I1"/>
<protein>
    <submittedName>
        <fullName evidence="1">Uncharacterized protein</fullName>
    </submittedName>
</protein>